<accession>A0A7W6K9N6</accession>
<organism evidence="3 4">
    <name type="scientific">Pedobacter zeae</name>
    <dbReference type="NCBI Taxonomy" id="1737356"/>
    <lineage>
        <taxon>Bacteria</taxon>
        <taxon>Pseudomonadati</taxon>
        <taxon>Bacteroidota</taxon>
        <taxon>Sphingobacteriia</taxon>
        <taxon>Sphingobacteriales</taxon>
        <taxon>Sphingobacteriaceae</taxon>
        <taxon>Pedobacter</taxon>
    </lineage>
</organism>
<dbReference type="InterPro" id="IPR032560">
    <property type="entry name" value="DUF4932"/>
</dbReference>
<dbReference type="Pfam" id="PF16286">
    <property type="entry name" value="DUF4932"/>
    <property type="match status" value="1"/>
</dbReference>
<feature type="signal peptide" evidence="1">
    <location>
        <begin position="1"/>
        <end position="19"/>
    </location>
</feature>
<evidence type="ECO:0008006" key="6">
    <source>
        <dbReference type="Google" id="ProtNLM"/>
    </source>
</evidence>
<evidence type="ECO:0000256" key="1">
    <source>
        <dbReference type="SAM" id="SignalP"/>
    </source>
</evidence>
<protein>
    <recommendedName>
        <fullName evidence="6">DUF4932 domain-containing protein</fullName>
    </recommendedName>
</protein>
<name>A0A7W6K9N6_9SPHI</name>
<reference evidence="5" key="2">
    <citation type="journal article" date="2019" name="Int. J. Syst. Evol. Microbiol.">
        <title>The Global Catalogue of Microorganisms (GCM) 10K type strain sequencing project: providing services to taxonomists for standard genome sequencing and annotation.</title>
        <authorList>
            <consortium name="The Broad Institute Genomics Platform"/>
            <consortium name="The Broad Institute Genome Sequencing Center for Infectious Disease"/>
            <person name="Wu L."/>
            <person name="Ma J."/>
        </authorList>
    </citation>
    <scope>NUCLEOTIDE SEQUENCE [LARGE SCALE GENOMIC DNA]</scope>
    <source>
        <strain evidence="5">CGMCC 1.15287</strain>
    </source>
</reference>
<dbReference type="AlphaFoldDB" id="A0A7W6K9N6"/>
<evidence type="ECO:0000313" key="2">
    <source>
        <dbReference type="EMBL" id="GGH03222.1"/>
    </source>
</evidence>
<dbReference type="RefSeq" id="WP_183759939.1">
    <property type="nucleotide sequence ID" value="NZ_BMHZ01000002.1"/>
</dbReference>
<evidence type="ECO:0000313" key="4">
    <source>
        <dbReference type="Proteomes" id="UP000532273"/>
    </source>
</evidence>
<evidence type="ECO:0000313" key="3">
    <source>
        <dbReference type="EMBL" id="MBB4106700.1"/>
    </source>
</evidence>
<reference evidence="2" key="4">
    <citation type="submission" date="2024-05" db="EMBL/GenBank/DDBJ databases">
        <authorList>
            <person name="Sun Q."/>
            <person name="Zhou Y."/>
        </authorList>
    </citation>
    <scope>NUCLEOTIDE SEQUENCE</scope>
    <source>
        <strain evidence="2">CGMCC 1.15287</strain>
    </source>
</reference>
<reference evidence="2" key="1">
    <citation type="journal article" date="2014" name="Int. J. Syst. Evol. Microbiol.">
        <title>Complete genome of a new Firmicutes species belonging to the dominant human colonic microbiota ('Ruminococcus bicirculans') reveals two chromosomes and a selective capacity to utilize plant glucans.</title>
        <authorList>
            <consortium name="NISC Comparative Sequencing Program"/>
            <person name="Wegmann U."/>
            <person name="Louis P."/>
            <person name="Goesmann A."/>
            <person name="Henrissat B."/>
            <person name="Duncan S.H."/>
            <person name="Flint H.J."/>
        </authorList>
    </citation>
    <scope>NUCLEOTIDE SEQUENCE</scope>
    <source>
        <strain evidence="2">CGMCC 1.15287</strain>
    </source>
</reference>
<evidence type="ECO:0000313" key="5">
    <source>
        <dbReference type="Proteomes" id="UP000642938"/>
    </source>
</evidence>
<reference evidence="3 4" key="3">
    <citation type="submission" date="2020-08" db="EMBL/GenBank/DDBJ databases">
        <title>Genomic Encyclopedia of Type Strains, Phase IV (KMG-IV): sequencing the most valuable type-strain genomes for metagenomic binning, comparative biology and taxonomic classification.</title>
        <authorList>
            <person name="Goeker M."/>
        </authorList>
    </citation>
    <scope>NUCLEOTIDE SEQUENCE [LARGE SCALE GENOMIC DNA]</scope>
    <source>
        <strain evidence="3 4">DSM 100774</strain>
    </source>
</reference>
<dbReference type="EMBL" id="JACIEF010000001">
    <property type="protein sequence ID" value="MBB4106700.1"/>
    <property type="molecule type" value="Genomic_DNA"/>
</dbReference>
<keyword evidence="1" id="KW-0732">Signal</keyword>
<proteinExistence type="predicted"/>
<feature type="chain" id="PRO_5031438983" description="DUF4932 domain-containing protein" evidence="1">
    <location>
        <begin position="20"/>
        <end position="371"/>
    </location>
</feature>
<dbReference type="Proteomes" id="UP000532273">
    <property type="component" value="Unassembled WGS sequence"/>
</dbReference>
<sequence length="371" mass="43535">MNRKLFQVLLLLLPFCVQAQNKVNFSNAFKKQNQGKYKIEIHQVKELVHIMIAITASGMENDDMIQQQGQYYKEVLNHFKPFSNEKIIKTFDSLMNVSPYYYIFLTGNAISYDFNGGRLQKSKIYDFPATGVANMKITENPITRYKAEIEAFAQRSKFREFYKKHQPFYDSIIAEYNKNANLGKQWKWLEKNFDTKIGTYLILCSPLVNGLNYTTEFDDNNFRLIQMVLPTLDKYPNLNELQNEILNTRVMFTEIDHNYVNPPSNANAAAINKLFADRSIWIDEKANGAFAYPNGLKVFNEYMTFGVFLLYCKEYYNAAAYERTYQETIQLMKERGFPKMKEFTDQLLATGSQMQGKKIDSWYPDFLKRFE</sequence>
<gene>
    <name evidence="2" type="ORF">GCM10007422_18130</name>
    <name evidence="3" type="ORF">GGQ60_000660</name>
</gene>
<comment type="caution">
    <text evidence="3">The sequence shown here is derived from an EMBL/GenBank/DDBJ whole genome shotgun (WGS) entry which is preliminary data.</text>
</comment>
<dbReference type="EMBL" id="BMHZ01000002">
    <property type="protein sequence ID" value="GGH03222.1"/>
    <property type="molecule type" value="Genomic_DNA"/>
</dbReference>
<keyword evidence="5" id="KW-1185">Reference proteome</keyword>
<dbReference type="Proteomes" id="UP000642938">
    <property type="component" value="Unassembled WGS sequence"/>
</dbReference>